<keyword evidence="2" id="KW-0472">Membrane</keyword>
<keyword evidence="5" id="KW-1185">Reference proteome</keyword>
<dbReference type="PANTHER" id="PTHR31157:SF1">
    <property type="entry name" value="SCP DOMAIN-CONTAINING PROTEIN"/>
    <property type="match status" value="1"/>
</dbReference>
<dbReference type="PATRIC" id="fig|1631356.3.peg.1178"/>
<dbReference type="RefSeq" id="WP_050669119.1">
    <property type="nucleotide sequence ID" value="NZ_LAIR01000002.1"/>
</dbReference>
<feature type="compositionally biased region" description="Low complexity" evidence="1">
    <location>
        <begin position="118"/>
        <end position="132"/>
    </location>
</feature>
<feature type="compositionally biased region" description="Low complexity" evidence="1">
    <location>
        <begin position="54"/>
        <end position="85"/>
    </location>
</feature>
<evidence type="ECO:0000313" key="4">
    <source>
        <dbReference type="EMBL" id="KNX36826.1"/>
    </source>
</evidence>
<evidence type="ECO:0000259" key="3">
    <source>
        <dbReference type="Pfam" id="PF00188"/>
    </source>
</evidence>
<feature type="transmembrane region" description="Helical" evidence="2">
    <location>
        <begin position="12"/>
        <end position="37"/>
    </location>
</feature>
<accession>A0A0L6CG78</accession>
<organism evidence="4 5">
    <name type="scientific">Luteipulveratus halotolerans</name>
    <dbReference type="NCBI Taxonomy" id="1631356"/>
    <lineage>
        <taxon>Bacteria</taxon>
        <taxon>Bacillati</taxon>
        <taxon>Actinomycetota</taxon>
        <taxon>Actinomycetes</taxon>
        <taxon>Micrococcales</taxon>
        <taxon>Dermacoccaceae</taxon>
        <taxon>Luteipulveratus</taxon>
    </lineage>
</organism>
<dbReference type="Pfam" id="PF00188">
    <property type="entry name" value="CAP"/>
    <property type="match status" value="1"/>
</dbReference>
<evidence type="ECO:0000256" key="2">
    <source>
        <dbReference type="SAM" id="Phobius"/>
    </source>
</evidence>
<dbReference type="InterPro" id="IPR035940">
    <property type="entry name" value="CAP_sf"/>
</dbReference>
<evidence type="ECO:0000256" key="1">
    <source>
        <dbReference type="SAM" id="MobiDB-lite"/>
    </source>
</evidence>
<dbReference type="STRING" id="1631356.VV01_06160"/>
<dbReference type="Proteomes" id="UP000037397">
    <property type="component" value="Unassembled WGS sequence"/>
</dbReference>
<name>A0A0L6CG78_9MICO</name>
<dbReference type="EMBL" id="LAIR01000002">
    <property type="protein sequence ID" value="KNX36826.1"/>
    <property type="molecule type" value="Genomic_DNA"/>
</dbReference>
<proteinExistence type="predicted"/>
<dbReference type="PANTHER" id="PTHR31157">
    <property type="entry name" value="SCP DOMAIN-CONTAINING PROTEIN"/>
    <property type="match status" value="1"/>
</dbReference>
<dbReference type="SUPFAM" id="SSF55797">
    <property type="entry name" value="PR-1-like"/>
    <property type="match status" value="1"/>
</dbReference>
<dbReference type="AlphaFoldDB" id="A0A0L6CG78"/>
<keyword evidence="2" id="KW-1133">Transmembrane helix</keyword>
<feature type="domain" description="SCP" evidence="3">
    <location>
        <begin position="149"/>
        <end position="268"/>
    </location>
</feature>
<dbReference type="InterPro" id="IPR014044">
    <property type="entry name" value="CAP_dom"/>
</dbReference>
<comment type="caution">
    <text evidence="4">The sequence shown here is derived from an EMBL/GenBank/DDBJ whole genome shotgun (WGS) entry which is preliminary data.</text>
</comment>
<feature type="compositionally biased region" description="Low complexity" evidence="1">
    <location>
        <begin position="100"/>
        <end position="111"/>
    </location>
</feature>
<sequence>MRPRRDAHGRSGAAPLLAAAVVLVLGAAGGFVLWGGLDGRRASSQMHTGLDHLPPATASPSRTDSATTSPATPITATPTVVTVTATPPPIPVAERAEPVTATPSSRSSRSSTARETRSTTPSPSTSSSSSSRTSDEPAPGRDVRAEVVRLTNAERAKAGCGPVRTDQALRRAADGHASDMVRHRSFSHTGSDGSTAFQRMRRAGYDGFAAAENIAAGQASPAAVMRSWMSSAGHRANILNCSFNRIGVGYDGGSVGDGYGDGAWVQDFGIS</sequence>
<reference evidence="5" key="1">
    <citation type="submission" date="2015-03" db="EMBL/GenBank/DDBJ databases">
        <title>Luteipulveratus halotolerans sp. nov., a novel actinobacterium (Dermacoccaceae) from Sarawak, Malaysia.</title>
        <authorList>
            <person name="Juboi H."/>
            <person name="Basik A."/>
            <person name="Shamsul S.S."/>
            <person name="Arnold P."/>
            <person name="Schmitt E.K."/>
            <person name="Sanglier J.-J."/>
            <person name="Yeo T."/>
        </authorList>
    </citation>
    <scope>NUCLEOTIDE SEQUENCE [LARGE SCALE GENOMIC DNA]</scope>
    <source>
        <strain evidence="5">C296001</strain>
    </source>
</reference>
<dbReference type="OrthoDB" id="68195at2"/>
<protein>
    <recommendedName>
        <fullName evidence="3">SCP domain-containing protein</fullName>
    </recommendedName>
</protein>
<dbReference type="Gene3D" id="3.40.33.10">
    <property type="entry name" value="CAP"/>
    <property type="match status" value="1"/>
</dbReference>
<keyword evidence="2" id="KW-0812">Transmembrane</keyword>
<gene>
    <name evidence="4" type="ORF">VV01_06160</name>
</gene>
<evidence type="ECO:0000313" key="5">
    <source>
        <dbReference type="Proteomes" id="UP000037397"/>
    </source>
</evidence>
<feature type="compositionally biased region" description="Basic and acidic residues" evidence="1">
    <location>
        <begin position="133"/>
        <end position="143"/>
    </location>
</feature>
<feature type="region of interest" description="Disordered" evidence="1">
    <location>
        <begin position="45"/>
        <end position="143"/>
    </location>
</feature>
<dbReference type="CDD" id="cd05379">
    <property type="entry name" value="CAP_bacterial"/>
    <property type="match status" value="1"/>
</dbReference>